<evidence type="ECO:0000313" key="2">
    <source>
        <dbReference type="EMBL" id="GMF14755.1"/>
    </source>
</evidence>
<name>A0A9W6TLT3_9STRA</name>
<dbReference type="SUPFAM" id="SSF53098">
    <property type="entry name" value="Ribonuclease H-like"/>
    <property type="match status" value="1"/>
</dbReference>
<organism evidence="2 3">
    <name type="scientific">Phytophthora fragariaefolia</name>
    <dbReference type="NCBI Taxonomy" id="1490495"/>
    <lineage>
        <taxon>Eukaryota</taxon>
        <taxon>Sar</taxon>
        <taxon>Stramenopiles</taxon>
        <taxon>Oomycota</taxon>
        <taxon>Peronosporomycetes</taxon>
        <taxon>Peronosporales</taxon>
        <taxon>Peronosporaceae</taxon>
        <taxon>Phytophthora</taxon>
    </lineage>
</organism>
<sequence>MLYPAPVATTITTDRANRVVEGVLRTFATSFKSWGSFLPMVEFALNNAVHASTGLTPFYANYGRHPRFPALLGTARTMPQGDADNENDLAHLPNVQVVSGTAAAGDPRRERVDGVISTLMNGRARAIAYEATSGAVTPPAPHPANFDPIPSPQTSDITAVSEFLQRRQGVVRYVRDAIVMAVDRQEEKADRHDRKNIEKFAVGDRVLRSTTDIQPILVTHFGANKLASRYIAPVKVLKVVGDAYALHLPATRRLHPTFYVGRLR</sequence>
<proteinExistence type="predicted"/>
<dbReference type="OrthoDB" id="128527at2759"/>
<evidence type="ECO:0000259" key="1">
    <source>
        <dbReference type="Pfam" id="PF24626"/>
    </source>
</evidence>
<dbReference type="Proteomes" id="UP001165121">
    <property type="component" value="Unassembled WGS sequence"/>
</dbReference>
<dbReference type="InterPro" id="IPR012337">
    <property type="entry name" value="RNaseH-like_sf"/>
</dbReference>
<dbReference type="AlphaFoldDB" id="A0A9W6TLT3"/>
<protein>
    <submittedName>
        <fullName evidence="2">Unnamed protein product</fullName>
    </submittedName>
</protein>
<dbReference type="Pfam" id="PF24626">
    <property type="entry name" value="SH3_Tf2-1"/>
    <property type="match status" value="1"/>
</dbReference>
<dbReference type="InterPro" id="IPR036397">
    <property type="entry name" value="RNaseH_sf"/>
</dbReference>
<reference evidence="2" key="1">
    <citation type="submission" date="2023-04" db="EMBL/GenBank/DDBJ databases">
        <title>Phytophthora fragariaefolia NBRC 109709.</title>
        <authorList>
            <person name="Ichikawa N."/>
            <person name="Sato H."/>
            <person name="Tonouchi N."/>
        </authorList>
    </citation>
    <scope>NUCLEOTIDE SEQUENCE</scope>
    <source>
        <strain evidence="2">NBRC 109709</strain>
    </source>
</reference>
<dbReference type="PANTHER" id="PTHR45835">
    <property type="entry name" value="YALI0A06105P"/>
    <property type="match status" value="1"/>
</dbReference>
<comment type="caution">
    <text evidence="2">The sequence shown here is derived from an EMBL/GenBank/DDBJ whole genome shotgun (WGS) entry which is preliminary data.</text>
</comment>
<evidence type="ECO:0000313" key="3">
    <source>
        <dbReference type="Proteomes" id="UP001165121"/>
    </source>
</evidence>
<dbReference type="Gene3D" id="3.30.420.10">
    <property type="entry name" value="Ribonuclease H-like superfamily/Ribonuclease H"/>
    <property type="match status" value="1"/>
</dbReference>
<dbReference type="PANTHER" id="PTHR45835:SF99">
    <property type="entry name" value="CHROMO DOMAIN-CONTAINING PROTEIN-RELATED"/>
    <property type="match status" value="1"/>
</dbReference>
<gene>
    <name evidence="2" type="ORF">Pfra01_000017000</name>
</gene>
<dbReference type="InterPro" id="IPR056924">
    <property type="entry name" value="SH3_Tf2-1"/>
</dbReference>
<dbReference type="GO" id="GO:0003676">
    <property type="term" value="F:nucleic acid binding"/>
    <property type="evidence" value="ECO:0007669"/>
    <property type="project" value="InterPro"/>
</dbReference>
<keyword evidence="3" id="KW-1185">Reference proteome</keyword>
<feature type="domain" description="Tf2-1-like SH3-like" evidence="1">
    <location>
        <begin position="203"/>
        <end position="264"/>
    </location>
</feature>
<dbReference type="EMBL" id="BSXT01000012">
    <property type="protein sequence ID" value="GMF14755.1"/>
    <property type="molecule type" value="Genomic_DNA"/>
</dbReference>
<accession>A0A9W6TLT3</accession>